<dbReference type="EMBL" id="JACJVQ010000006">
    <property type="protein sequence ID" value="MBB6634103.1"/>
    <property type="molecule type" value="Genomic_DNA"/>
</dbReference>
<keyword evidence="2" id="KW-1185">Reference proteome</keyword>
<name>A0A841SNS9_9BACL</name>
<proteinExistence type="predicted"/>
<protein>
    <submittedName>
        <fullName evidence="1">Uncharacterized protein</fullName>
    </submittedName>
</protein>
<dbReference type="AlphaFoldDB" id="A0A841SNS9"/>
<evidence type="ECO:0000313" key="2">
    <source>
        <dbReference type="Proteomes" id="UP000535838"/>
    </source>
</evidence>
<reference evidence="1 2" key="1">
    <citation type="submission" date="2020-08" db="EMBL/GenBank/DDBJ databases">
        <title>Cohnella phylogeny.</title>
        <authorList>
            <person name="Dunlap C."/>
        </authorList>
    </citation>
    <scope>NUCLEOTIDE SEQUENCE [LARGE SCALE GENOMIC DNA]</scope>
    <source>
        <strain evidence="1 2">DSM 25241</strain>
    </source>
</reference>
<accession>A0A841SNS9</accession>
<evidence type="ECO:0000313" key="1">
    <source>
        <dbReference type="EMBL" id="MBB6634103.1"/>
    </source>
</evidence>
<sequence>MRGSHESDNDDREPGRYEIRVKGHLDSRWSDRFEGLIFSYESNGTTRLCGPVVDQAALHGLLRNIRDLGLTLISVVWVNPERQDTAEFNSDTDHTFDKKETSL</sequence>
<gene>
    <name evidence="1" type="ORF">H7B67_08280</name>
</gene>
<organism evidence="1 2">
    <name type="scientific">Cohnella thailandensis</name>
    <dbReference type="NCBI Taxonomy" id="557557"/>
    <lineage>
        <taxon>Bacteria</taxon>
        <taxon>Bacillati</taxon>
        <taxon>Bacillota</taxon>
        <taxon>Bacilli</taxon>
        <taxon>Bacillales</taxon>
        <taxon>Paenibacillaceae</taxon>
        <taxon>Cohnella</taxon>
    </lineage>
</organism>
<dbReference type="RefSeq" id="WP_185119337.1">
    <property type="nucleotide sequence ID" value="NZ_JACJVQ010000006.1"/>
</dbReference>
<comment type="caution">
    <text evidence="1">The sequence shown here is derived from an EMBL/GenBank/DDBJ whole genome shotgun (WGS) entry which is preliminary data.</text>
</comment>
<dbReference type="Proteomes" id="UP000535838">
    <property type="component" value="Unassembled WGS sequence"/>
</dbReference>